<name>A0A2N5C1W6_9BURK</name>
<dbReference type="RefSeq" id="WP_101685752.1">
    <property type="nucleotide sequence ID" value="NZ_PJRP01000037.1"/>
</dbReference>
<proteinExistence type="predicted"/>
<evidence type="ECO:0000259" key="1">
    <source>
        <dbReference type="Pfam" id="PF09722"/>
    </source>
</evidence>
<accession>A0A2N5C1W6</accession>
<dbReference type="InterPro" id="IPR024467">
    <property type="entry name" value="Xre/MbcA/ParS-like_toxin-bd"/>
</dbReference>
<feature type="domain" description="Antitoxin Xre/MbcA/ParS-like toxin-binding" evidence="1">
    <location>
        <begin position="98"/>
        <end position="148"/>
    </location>
</feature>
<organism evidence="3 4">
    <name type="scientific">Cupriavidus pauculus</name>
    <dbReference type="NCBI Taxonomy" id="82633"/>
    <lineage>
        <taxon>Bacteria</taxon>
        <taxon>Pseudomonadati</taxon>
        <taxon>Pseudomonadota</taxon>
        <taxon>Betaproteobacteria</taxon>
        <taxon>Burkholderiales</taxon>
        <taxon>Burkholderiaceae</taxon>
        <taxon>Cupriavidus</taxon>
    </lineage>
</organism>
<protein>
    <submittedName>
        <fullName evidence="3">Antitoxin</fullName>
    </submittedName>
</protein>
<evidence type="ECO:0000313" key="4">
    <source>
        <dbReference type="Proteomes" id="UP000234341"/>
    </source>
</evidence>
<dbReference type="Pfam" id="PF20432">
    <property type="entry name" value="Xre-like-HTH"/>
    <property type="match status" value="1"/>
</dbReference>
<evidence type="ECO:0000259" key="2">
    <source>
        <dbReference type="Pfam" id="PF20432"/>
    </source>
</evidence>
<reference evidence="3 4" key="1">
    <citation type="submission" date="2017-12" db="EMBL/GenBank/DDBJ databases">
        <title>Genome sequence of the active heterotrophic nitrifier-denitrifier, Cupriavidus pauculus UM1.</title>
        <authorList>
            <person name="Putonti C."/>
            <person name="Castignetti D."/>
        </authorList>
    </citation>
    <scope>NUCLEOTIDE SEQUENCE [LARGE SCALE GENOMIC DNA]</scope>
    <source>
        <strain evidence="3 4">UM1</strain>
    </source>
</reference>
<sequence length="151" mass="16937">MQTIAFRPTGAQAPYERYLERLSSFLSTKVRTGADLATLANDRLPVDILERLLEAGLSWEEITFIIPRRTLSHRREKGQSLTVEESDKAIRLARILAQAANTFGDMERGLRWLRSKQQRIGGAAPLSLAGTEQGAHLVEEQLVQIDEGYFA</sequence>
<dbReference type="InterPro" id="IPR011979">
    <property type="entry name" value="Antitox_Xre"/>
</dbReference>
<dbReference type="InterPro" id="IPR046847">
    <property type="entry name" value="Xre-like_HTH"/>
</dbReference>
<dbReference type="GO" id="GO:0003677">
    <property type="term" value="F:DNA binding"/>
    <property type="evidence" value="ECO:0007669"/>
    <property type="project" value="InterPro"/>
</dbReference>
<gene>
    <name evidence="3" type="ORF">CYJ10_33565</name>
</gene>
<evidence type="ECO:0000313" key="3">
    <source>
        <dbReference type="EMBL" id="PLP96201.1"/>
    </source>
</evidence>
<dbReference type="AlphaFoldDB" id="A0A2N5C1W6"/>
<feature type="domain" description="Antitoxin Xre-like helix-turn-helix" evidence="2">
    <location>
        <begin position="35"/>
        <end position="94"/>
    </location>
</feature>
<dbReference type="Pfam" id="PF09722">
    <property type="entry name" value="Xre_MbcA_ParS_C"/>
    <property type="match status" value="1"/>
</dbReference>
<dbReference type="OrthoDB" id="8595277at2"/>
<dbReference type="EMBL" id="PJRP01000037">
    <property type="protein sequence ID" value="PLP96201.1"/>
    <property type="molecule type" value="Genomic_DNA"/>
</dbReference>
<comment type="caution">
    <text evidence="3">The sequence shown here is derived from an EMBL/GenBank/DDBJ whole genome shotgun (WGS) entry which is preliminary data.</text>
</comment>
<dbReference type="NCBIfam" id="TIGR02293">
    <property type="entry name" value="TAS_TIGR02293"/>
    <property type="match status" value="1"/>
</dbReference>
<dbReference type="Proteomes" id="UP000234341">
    <property type="component" value="Unassembled WGS sequence"/>
</dbReference>